<keyword evidence="2" id="KW-1185">Reference proteome</keyword>
<organism evidence="1 2">
    <name type="scientific">Tremella mesenterica</name>
    <name type="common">Jelly fungus</name>
    <dbReference type="NCBI Taxonomy" id="5217"/>
    <lineage>
        <taxon>Eukaryota</taxon>
        <taxon>Fungi</taxon>
        <taxon>Dikarya</taxon>
        <taxon>Basidiomycota</taxon>
        <taxon>Agaricomycotina</taxon>
        <taxon>Tremellomycetes</taxon>
        <taxon>Tremellales</taxon>
        <taxon>Tremellaceae</taxon>
        <taxon>Tremella</taxon>
    </lineage>
</organism>
<gene>
    <name evidence="1" type="ORF">M231_06088</name>
</gene>
<evidence type="ECO:0000313" key="2">
    <source>
        <dbReference type="Proteomes" id="UP000289152"/>
    </source>
</evidence>
<dbReference type="Proteomes" id="UP000289152">
    <property type="component" value="Unassembled WGS sequence"/>
</dbReference>
<evidence type="ECO:0000313" key="1">
    <source>
        <dbReference type="EMBL" id="RXK36625.1"/>
    </source>
</evidence>
<sequence length="169" mass="18512">MASEATQLEISASANELFARANELSASAYESLALADYHSALAREYSALANENLALANESEAGANRHENTLKILVASRHRRGQYIYIVELTIIFGIERVEQASDDQVVRFSKSRRNVWMGSVQGLDRVAQIMDQAGVTGPYQAELEISFPSTQVEGQTAPSHTSFTVGEM</sequence>
<dbReference type="InParanoid" id="A0A4Q1BFH0"/>
<protein>
    <submittedName>
        <fullName evidence="1">Uncharacterized protein</fullName>
    </submittedName>
</protein>
<reference evidence="1 2" key="1">
    <citation type="submission" date="2016-06" db="EMBL/GenBank/DDBJ databases">
        <title>Evolution of pathogenesis and genome organization in the Tremellales.</title>
        <authorList>
            <person name="Cuomo C."/>
            <person name="Litvintseva A."/>
            <person name="Heitman J."/>
            <person name="Chen Y."/>
            <person name="Sun S."/>
            <person name="Springer D."/>
            <person name="Dromer F."/>
            <person name="Young S."/>
            <person name="Zeng Q."/>
            <person name="Chapman S."/>
            <person name="Gujja S."/>
            <person name="Saif S."/>
            <person name="Birren B."/>
        </authorList>
    </citation>
    <scope>NUCLEOTIDE SEQUENCE [LARGE SCALE GENOMIC DNA]</scope>
    <source>
        <strain evidence="1 2">ATCC 28783</strain>
    </source>
</reference>
<accession>A0A4Q1BFH0</accession>
<name>A0A4Q1BFH0_TREME</name>
<comment type="caution">
    <text evidence="1">The sequence shown here is derived from an EMBL/GenBank/DDBJ whole genome shotgun (WGS) entry which is preliminary data.</text>
</comment>
<dbReference type="EMBL" id="SDIL01000091">
    <property type="protein sequence ID" value="RXK36625.1"/>
    <property type="molecule type" value="Genomic_DNA"/>
</dbReference>
<dbReference type="AlphaFoldDB" id="A0A4Q1BFH0"/>
<proteinExistence type="predicted"/>